<evidence type="ECO:0000256" key="1">
    <source>
        <dbReference type="ARBA" id="ARBA00004123"/>
    </source>
</evidence>
<evidence type="ECO:0000259" key="4">
    <source>
        <dbReference type="Pfam" id="PF03178"/>
    </source>
</evidence>
<dbReference type="InterPro" id="IPR004871">
    <property type="entry name" value="RSE1/DDB1/CPSF1_C"/>
</dbReference>
<dbReference type="Gene3D" id="2.130.10.10">
    <property type="entry name" value="YVTN repeat-like/Quinoprotein amine dehydrogenase"/>
    <property type="match status" value="2"/>
</dbReference>
<feature type="transmembrane region" description="Helical" evidence="3">
    <location>
        <begin position="7"/>
        <end position="25"/>
    </location>
</feature>
<dbReference type="SUPFAM" id="SSF50978">
    <property type="entry name" value="WD40 repeat-like"/>
    <property type="match status" value="1"/>
</dbReference>
<keyword evidence="2" id="KW-0539">Nucleus</keyword>
<keyword evidence="3" id="KW-0812">Transmembrane</keyword>
<comment type="subcellular location">
    <subcellularLocation>
        <location evidence="1">Nucleus</location>
    </subcellularLocation>
</comment>
<dbReference type="InterPro" id="IPR018846">
    <property type="entry name" value="Beta-prop_RSE1/DDB1/CPSF1_1st"/>
</dbReference>
<dbReference type="InterPro" id="IPR050358">
    <property type="entry name" value="RSE1/DDB1/CFT1"/>
</dbReference>
<dbReference type="PANTHER" id="PTHR10644">
    <property type="entry name" value="DNA REPAIR/RNA PROCESSING CPSF FAMILY"/>
    <property type="match status" value="1"/>
</dbReference>
<dbReference type="InterPro" id="IPR058543">
    <property type="entry name" value="Beta-prop_RSE1/DDB1/CPSF1_2nd"/>
</dbReference>
<evidence type="ECO:0000259" key="5">
    <source>
        <dbReference type="Pfam" id="PF10433"/>
    </source>
</evidence>
<dbReference type="OrthoDB" id="6109at2759"/>
<dbReference type="Pfam" id="PF23726">
    <property type="entry name" value="Beta-prop_RSE1_2nd"/>
    <property type="match status" value="1"/>
</dbReference>
<dbReference type="Pfam" id="PF10433">
    <property type="entry name" value="Beta-prop_RSE1_1st"/>
    <property type="match status" value="1"/>
</dbReference>
<proteinExistence type="predicted"/>
<keyword evidence="3" id="KW-1133">Transmembrane helix</keyword>
<evidence type="ECO:0000313" key="8">
    <source>
        <dbReference type="Proteomes" id="UP000605970"/>
    </source>
</evidence>
<gene>
    <name evidence="7" type="ORF">Mgra_00008871</name>
</gene>
<feature type="domain" description="RSE1/DDB1/CPSF1 C-terminal" evidence="4">
    <location>
        <begin position="1090"/>
        <end position="1426"/>
    </location>
</feature>
<dbReference type="InterPro" id="IPR015943">
    <property type="entry name" value="WD40/YVTN_repeat-like_dom_sf"/>
</dbReference>
<evidence type="ECO:0000256" key="3">
    <source>
        <dbReference type="SAM" id="Phobius"/>
    </source>
</evidence>
<sequence length="1461" mass="166472">MNWVEVVLILNFLVIFFYSQMYSILHETDDATAVNFCLFGKFLQNTNCLVTAGAKTLRFFRLNTYCNSLDSPRLECLLSFTLMAPIRGMAVLRLEDYPDFDALALTFDDAKLSIVNILPSTMTLNTLSLHSIEDELLREGYSKDINHPVLCVDPESRCCVFTVYGRHLAVVPIKRINRINKETDCHSNNDGHQLLLQSYTIKLRSIDERLENIHDMCFLHGYYEPTLLFLYEPLQTTAGRASVRFDTVAILAVFLNLKDKIHTVVWHFSGLPMNINRCLAIDPPLGGICLFGANEIVYLSQSVPPRGISLNSCSEEFSRFPLNTQQQSLRLVLEGCAVERVSNTPNDVFVALATGELFILSLETDQANVVRNMHLAKAFDVSIPCVLASFSPNLLFVGSRLGDSQLLRFALEKSRESFDSSNNQNLENNSRILFNDEDIFLYGEDFCKSFLIEENLRQIIRTYKFEIMDILPNVGPCKWLRICNATCINDVFLKKAKDVYFDMMTVSGHGKDSSLCLYHRSIRPQIITSTFLDGAQQIWTIGRHHGDMQKYLLISRERSTVALELHNDMVELDVPLFCTNESTLMAGDLAEGNVAVQITPTSIILVANDQQVDYISIDSSFPVISASLSDPYLALLTLNGRFFLYQLFINPNVYLKQIPILSILKHEKSPITAISLYKDSSGLIQYSNNKKINEMEESSTKSEIPLFPKSESLDISFDKDGTDHCLKKEQQSEEDDIDAFLYGNTEKKKEHQEFQRTHKQKISWFNTSNELLNNINSISTTFWLFFTRENGNLYIYNVPNLQLVYMVRKFCLAHDVLYDDAQSAVDDENRQSQNQAFMNTPLILPQPIESFSSDTIVKPEERIFELQVCGLGINCQRPILSALFDDMVFVYELFPYDDNINGHLAIRFKRLPYTVVVRESRFLGPNGRAPVEAYEAEDKHRQKIFSFGRLSNLSNGIFIAGAYPSILLIKCGEVRLHPMTIDGQITSFAPFNNVNCNHGFLYLTKTPEHIMRVAILNSEINYDCSYPHRKIPIGQTISHAVFMLQADLIMLVTSVKKPSKTVCTIVNEEKQVETHDRDENFVLPSIDFYTLRLFSTEDWKFVPNYDFQLEEFEVATSCEEVLLTSESTVSGVKNYLALGTAYNYGEEVYARGRVLLFELIEVVPEEGMPTTRHKLKTIYDKEQKGPVTSLCAINGFLLTGMGQKIFIWQFRDNQLQGVSFLDMHFYVHHLVVFRDFALACDLYRSLSLIRYQEEFKALSLVSRDLRPVAPVPMTAQFIIEHKQLGFMLTDELANITLFNYLPETKESIGGERLIIRAILNIGSLINSIVRVKGHLSECFIDSEYQRGIQTCYFATLDGSFGFIRPIAEKVFRRLHMLQQMMNMYVPQPAGLNPRGARAGRPQKTGTNQQISAAKNIIDGLLVMQYMNLSSQEKTDLAKKLGTSKYQIIDDLTELIRTASHY</sequence>
<organism evidence="7 8">
    <name type="scientific">Meloidogyne graminicola</name>
    <dbReference type="NCBI Taxonomy" id="189291"/>
    <lineage>
        <taxon>Eukaryota</taxon>
        <taxon>Metazoa</taxon>
        <taxon>Ecdysozoa</taxon>
        <taxon>Nematoda</taxon>
        <taxon>Chromadorea</taxon>
        <taxon>Rhabditida</taxon>
        <taxon>Tylenchina</taxon>
        <taxon>Tylenchomorpha</taxon>
        <taxon>Tylenchoidea</taxon>
        <taxon>Meloidogynidae</taxon>
        <taxon>Meloidogyninae</taxon>
        <taxon>Meloidogyne</taxon>
    </lineage>
</organism>
<feature type="domain" description="RSE1/DDB1/CPSF1 second beta-propeller" evidence="6">
    <location>
        <begin position="524"/>
        <end position="1006"/>
    </location>
</feature>
<keyword evidence="3" id="KW-0472">Membrane</keyword>
<dbReference type="InterPro" id="IPR036322">
    <property type="entry name" value="WD40_repeat_dom_sf"/>
</dbReference>
<dbReference type="Proteomes" id="UP000605970">
    <property type="component" value="Unassembled WGS sequence"/>
</dbReference>
<feature type="domain" description="RSE1/DDB1/CPSF1 first beta-propeller" evidence="5">
    <location>
        <begin position="37"/>
        <end position="426"/>
    </location>
</feature>
<keyword evidence="8" id="KW-1185">Reference proteome</keyword>
<name>A0A8S9ZEG0_9BILA</name>
<protein>
    <submittedName>
        <fullName evidence="7">CPSF_A domain-containing protein</fullName>
    </submittedName>
</protein>
<evidence type="ECO:0000313" key="7">
    <source>
        <dbReference type="EMBL" id="KAF7630856.1"/>
    </source>
</evidence>
<dbReference type="GO" id="GO:0005634">
    <property type="term" value="C:nucleus"/>
    <property type="evidence" value="ECO:0007669"/>
    <property type="project" value="UniProtKB-SubCell"/>
</dbReference>
<dbReference type="EMBL" id="JABEBT010000127">
    <property type="protein sequence ID" value="KAF7630856.1"/>
    <property type="molecule type" value="Genomic_DNA"/>
</dbReference>
<evidence type="ECO:0000256" key="2">
    <source>
        <dbReference type="ARBA" id="ARBA00023242"/>
    </source>
</evidence>
<reference evidence="7" key="1">
    <citation type="journal article" date="2020" name="Ecol. Evol.">
        <title>Genome structure and content of the rice root-knot nematode (Meloidogyne graminicola).</title>
        <authorList>
            <person name="Phan N.T."/>
            <person name="Danchin E.G.J."/>
            <person name="Klopp C."/>
            <person name="Perfus-Barbeoch L."/>
            <person name="Kozlowski D.K."/>
            <person name="Koutsovoulos G.D."/>
            <person name="Lopez-Roques C."/>
            <person name="Bouchez O."/>
            <person name="Zahm M."/>
            <person name="Besnard G."/>
            <person name="Bellafiore S."/>
        </authorList>
    </citation>
    <scope>NUCLEOTIDE SEQUENCE</scope>
    <source>
        <strain evidence="7">VN-18</strain>
    </source>
</reference>
<dbReference type="Pfam" id="PF03178">
    <property type="entry name" value="CPSF_A"/>
    <property type="match status" value="1"/>
</dbReference>
<dbReference type="GO" id="GO:0003676">
    <property type="term" value="F:nucleic acid binding"/>
    <property type="evidence" value="ECO:0007669"/>
    <property type="project" value="InterPro"/>
</dbReference>
<evidence type="ECO:0000259" key="6">
    <source>
        <dbReference type="Pfam" id="PF23726"/>
    </source>
</evidence>
<accession>A0A8S9ZEG0</accession>
<comment type="caution">
    <text evidence="7">The sequence shown here is derived from an EMBL/GenBank/DDBJ whole genome shotgun (WGS) entry which is preliminary data.</text>
</comment>